<evidence type="ECO:0000256" key="1">
    <source>
        <dbReference type="SAM" id="Phobius"/>
    </source>
</evidence>
<evidence type="ECO:0000313" key="3">
    <source>
        <dbReference type="Proteomes" id="UP000323242"/>
    </source>
</evidence>
<protein>
    <submittedName>
        <fullName evidence="2">Uncharacterized protein</fullName>
    </submittedName>
</protein>
<keyword evidence="1" id="KW-0472">Membrane</keyword>
<gene>
    <name evidence="2" type="ORF">FY004_09905</name>
</gene>
<dbReference type="AlphaFoldDB" id="A0A5D4JKD4"/>
<dbReference type="Proteomes" id="UP000323242">
    <property type="component" value="Unassembled WGS sequence"/>
</dbReference>
<reference evidence="2 3" key="1">
    <citation type="submission" date="2019-08" db="EMBL/GenBank/DDBJ databases">
        <title>Draft genome for granaticin producer strain Streptomyces parvus C05.</title>
        <authorList>
            <person name="Gonzalez-Pimentel J.L."/>
        </authorList>
    </citation>
    <scope>NUCLEOTIDE SEQUENCE [LARGE SCALE GENOMIC DNA]</scope>
    <source>
        <strain evidence="2 3">C05</strain>
    </source>
</reference>
<sequence length="67" mass="7195">MAEKRSFLDTPGYLAFLAVVAFWAAASSGSPLYVRVLAGITAAFAAGHLTVLLVRRRRDRRTVADGS</sequence>
<dbReference type="EMBL" id="VSZQ01000040">
    <property type="protein sequence ID" value="TYR64745.1"/>
    <property type="molecule type" value="Genomic_DNA"/>
</dbReference>
<keyword evidence="1" id="KW-0812">Transmembrane</keyword>
<name>A0A5D4JKD4_9ACTN</name>
<accession>A0A5D4JKD4</accession>
<dbReference type="RefSeq" id="WP_107412168.1">
    <property type="nucleotide sequence ID" value="NZ_JBIRRC010000015.1"/>
</dbReference>
<proteinExistence type="predicted"/>
<comment type="caution">
    <text evidence="2">The sequence shown here is derived from an EMBL/GenBank/DDBJ whole genome shotgun (WGS) entry which is preliminary data.</text>
</comment>
<feature type="transmembrane region" description="Helical" evidence="1">
    <location>
        <begin position="7"/>
        <end position="26"/>
    </location>
</feature>
<evidence type="ECO:0000313" key="2">
    <source>
        <dbReference type="EMBL" id="TYR64745.1"/>
    </source>
</evidence>
<organism evidence="2 3">
    <name type="scientific">Streptomyces parvus</name>
    <dbReference type="NCBI Taxonomy" id="66428"/>
    <lineage>
        <taxon>Bacteria</taxon>
        <taxon>Bacillati</taxon>
        <taxon>Actinomycetota</taxon>
        <taxon>Actinomycetes</taxon>
        <taxon>Kitasatosporales</taxon>
        <taxon>Streptomycetaceae</taxon>
        <taxon>Streptomyces</taxon>
    </lineage>
</organism>
<keyword evidence="3" id="KW-1185">Reference proteome</keyword>
<keyword evidence="1" id="KW-1133">Transmembrane helix</keyword>
<feature type="transmembrane region" description="Helical" evidence="1">
    <location>
        <begin position="32"/>
        <end position="54"/>
    </location>
</feature>